<feature type="chain" id="PRO_5017261646" description="Bowman-Birk serine protease inhibitors family domain-containing protein" evidence="1">
    <location>
        <begin position="25"/>
        <end position="112"/>
    </location>
</feature>
<dbReference type="Gramene" id="TraesPARA_EIv1.0_2377050.1">
    <property type="protein sequence ID" value="TraesPARA_EIv1.0_2377050.1.CDS"/>
    <property type="gene ID" value="TraesPARA_EIv1.0_2377050"/>
</dbReference>
<dbReference type="PROSITE" id="PS51257">
    <property type="entry name" value="PROKAR_LIPOPROTEIN"/>
    <property type="match status" value="1"/>
</dbReference>
<accession>A0A3B6S9V1</accession>
<dbReference type="Gramene" id="TraesCS7B02G043800.1">
    <property type="protein sequence ID" value="TraesCS7B02G043800.1"/>
    <property type="gene ID" value="TraesCS7B02G043800"/>
</dbReference>
<dbReference type="Gramene" id="TraesJUL7B03G04096490.1">
    <property type="protein sequence ID" value="TraesJUL7B03G04096490.1"/>
    <property type="gene ID" value="TraesJUL7B03G04096490"/>
</dbReference>
<dbReference type="Gramene" id="TraesSTA7B03G04054510.1">
    <property type="protein sequence ID" value="TraesSTA7B03G04054510.1"/>
    <property type="gene ID" value="TraesSTA7B03G04054510"/>
</dbReference>
<reference evidence="2" key="2">
    <citation type="submission" date="2018-10" db="UniProtKB">
        <authorList>
            <consortium name="EnsemblPlants"/>
        </authorList>
    </citation>
    <scope>IDENTIFICATION</scope>
</reference>
<sequence length="112" mass="12534">MKGSVVCTIAVFFIGCLLMFGVQCRREPESTYKDDHANTTTLVSPVDESKLTLIWCLNRDCKDKGENFGSWTRDCICCVTLPDVPCYDSDEECHRNCPSMTTQPILAYTGGH</sequence>
<dbReference type="Gramene" id="TraesCS7B03G0115500.1">
    <property type="protein sequence ID" value="TraesCS7B03G0115500.1.CDS"/>
    <property type="gene ID" value="TraesCS7B03G0115500"/>
</dbReference>
<protein>
    <recommendedName>
        <fullName evidence="4">Bowman-Birk serine protease inhibitors family domain-containing protein</fullName>
    </recommendedName>
</protein>
<organism evidence="2">
    <name type="scientific">Triticum aestivum</name>
    <name type="common">Wheat</name>
    <dbReference type="NCBI Taxonomy" id="4565"/>
    <lineage>
        <taxon>Eukaryota</taxon>
        <taxon>Viridiplantae</taxon>
        <taxon>Streptophyta</taxon>
        <taxon>Embryophyta</taxon>
        <taxon>Tracheophyta</taxon>
        <taxon>Spermatophyta</taxon>
        <taxon>Magnoliopsida</taxon>
        <taxon>Liliopsida</taxon>
        <taxon>Poales</taxon>
        <taxon>Poaceae</taxon>
        <taxon>BOP clade</taxon>
        <taxon>Pooideae</taxon>
        <taxon>Triticodae</taxon>
        <taxon>Triticeae</taxon>
        <taxon>Triticinae</taxon>
        <taxon>Triticum</taxon>
    </lineage>
</organism>
<keyword evidence="3" id="KW-1185">Reference proteome</keyword>
<evidence type="ECO:0000313" key="3">
    <source>
        <dbReference type="Proteomes" id="UP000019116"/>
    </source>
</evidence>
<dbReference type="AlphaFoldDB" id="A0A3B6S9V1"/>
<feature type="signal peptide" evidence="1">
    <location>
        <begin position="1"/>
        <end position="24"/>
    </location>
</feature>
<dbReference type="OMA" id="TRDCICC"/>
<evidence type="ECO:0008006" key="4">
    <source>
        <dbReference type="Google" id="ProtNLM"/>
    </source>
</evidence>
<proteinExistence type="predicted"/>
<dbReference type="Gramene" id="TraesARI5B03G02957890.1">
    <property type="protein sequence ID" value="TraesARI5B03G02957890.1"/>
    <property type="gene ID" value="TraesARI5B03G02957890"/>
</dbReference>
<reference evidence="2" key="1">
    <citation type="submission" date="2018-08" db="EMBL/GenBank/DDBJ databases">
        <authorList>
            <person name="Rossello M."/>
        </authorList>
    </citation>
    <scope>NUCLEOTIDE SEQUENCE [LARGE SCALE GENOMIC DNA]</scope>
    <source>
        <strain evidence="2">cv. Chinese Spring</strain>
    </source>
</reference>
<evidence type="ECO:0000256" key="1">
    <source>
        <dbReference type="SAM" id="SignalP"/>
    </source>
</evidence>
<keyword evidence="1" id="KW-0732">Signal</keyword>
<name>A0A3B6S9V1_WHEAT</name>
<dbReference type="Proteomes" id="UP000019116">
    <property type="component" value="Chromosome 7B"/>
</dbReference>
<dbReference type="Gramene" id="TraesCAD_scaffold_000409_01G000300.1">
    <property type="protein sequence ID" value="TraesCAD_scaffold_000409_01G000300.1"/>
    <property type="gene ID" value="TraesCAD_scaffold_000409_01G000300"/>
</dbReference>
<dbReference type="Gramene" id="TraesLDM7B03G04062180.1">
    <property type="protein sequence ID" value="TraesLDM7B03G04062180.1"/>
    <property type="gene ID" value="TraesLDM7B03G04062180"/>
</dbReference>
<evidence type="ECO:0000313" key="2">
    <source>
        <dbReference type="EnsemblPlants" id="TraesCS7B02G043800.1"/>
    </source>
</evidence>
<dbReference type="EnsemblPlants" id="TraesCS7B02G043800.1">
    <property type="protein sequence ID" value="TraesCS7B02G043800.1"/>
    <property type="gene ID" value="TraesCS7B02G043800"/>
</dbReference>